<organism evidence="1">
    <name type="scientific">Candidatus Nitricoxidivorans perseverans</name>
    <dbReference type="NCBI Taxonomy" id="2975601"/>
    <lineage>
        <taxon>Bacteria</taxon>
        <taxon>Pseudomonadati</taxon>
        <taxon>Pseudomonadota</taxon>
        <taxon>Betaproteobacteria</taxon>
        <taxon>Nitrosomonadales</taxon>
        <taxon>Sterolibacteriaceae</taxon>
        <taxon>Candidatus Nitricoxidivorans</taxon>
    </lineage>
</organism>
<dbReference type="KEGG" id="npv:OHM77_10665"/>
<evidence type="ECO:0008006" key="2">
    <source>
        <dbReference type="Google" id="ProtNLM"/>
    </source>
</evidence>
<sequence>MWRTVFLLLVLANLVFFAWDQGYFGGQDEGREPARLSGQFQPERLRVVGWPAEEPAP</sequence>
<accession>A0AA49FJH6</accession>
<dbReference type="AlphaFoldDB" id="A0AA49FJH6"/>
<protein>
    <recommendedName>
        <fullName evidence="2">Sporulation protein</fullName>
    </recommendedName>
</protein>
<name>A0AA49FJH6_9PROT</name>
<dbReference type="Proteomes" id="UP001234916">
    <property type="component" value="Chromosome"/>
</dbReference>
<reference evidence="1" key="1">
    <citation type="journal article" date="2023" name="Nat. Microbiol.">
        <title>Enrichment and characterization of a nitric oxide-reducing microbial community in a continuous bioreactor.</title>
        <authorList>
            <person name="Garrido-Amador P."/>
            <person name="Stortenbeker N."/>
            <person name="Wessels H.J.C.T."/>
            <person name="Speth D.R."/>
            <person name="Garcia-Heredia I."/>
            <person name="Kartal B."/>
        </authorList>
    </citation>
    <scope>NUCLEOTIDE SEQUENCE</scope>
    <source>
        <strain evidence="1">MAG1</strain>
    </source>
</reference>
<proteinExistence type="predicted"/>
<gene>
    <name evidence="1" type="ORF">OHM77_10665</name>
</gene>
<dbReference type="EMBL" id="CP107246">
    <property type="protein sequence ID" value="WIM05154.1"/>
    <property type="molecule type" value="Genomic_DNA"/>
</dbReference>
<evidence type="ECO:0000313" key="1">
    <source>
        <dbReference type="EMBL" id="WIM05154.1"/>
    </source>
</evidence>